<organism evidence="8 9">
    <name type="scientific">Daucus carota subsp. sativus</name>
    <name type="common">Carrot</name>
    <dbReference type="NCBI Taxonomy" id="79200"/>
    <lineage>
        <taxon>Eukaryota</taxon>
        <taxon>Viridiplantae</taxon>
        <taxon>Streptophyta</taxon>
        <taxon>Embryophyta</taxon>
        <taxon>Tracheophyta</taxon>
        <taxon>Spermatophyta</taxon>
        <taxon>Magnoliopsida</taxon>
        <taxon>eudicotyledons</taxon>
        <taxon>Gunneridae</taxon>
        <taxon>Pentapetalae</taxon>
        <taxon>asterids</taxon>
        <taxon>campanulids</taxon>
        <taxon>Apiales</taxon>
        <taxon>Apiaceae</taxon>
        <taxon>Apioideae</taxon>
        <taxon>Scandiceae</taxon>
        <taxon>Daucinae</taxon>
        <taxon>Daucus</taxon>
        <taxon>Daucus sect. Daucus</taxon>
    </lineage>
</organism>
<feature type="compositionally biased region" description="Polar residues" evidence="6">
    <location>
        <begin position="1"/>
        <end position="11"/>
    </location>
</feature>
<reference evidence="8" key="1">
    <citation type="journal article" date="2016" name="Nat. Genet.">
        <title>A high-quality carrot genome assembly provides new insights into carotenoid accumulation and asterid genome evolution.</title>
        <authorList>
            <person name="Iorizzo M."/>
            <person name="Ellison S."/>
            <person name="Senalik D."/>
            <person name="Zeng P."/>
            <person name="Satapoomin P."/>
            <person name="Huang J."/>
            <person name="Bowman M."/>
            <person name="Iovene M."/>
            <person name="Sanseverino W."/>
            <person name="Cavagnaro P."/>
            <person name="Yildiz M."/>
            <person name="Macko-Podgorni A."/>
            <person name="Moranska E."/>
            <person name="Grzebelus E."/>
            <person name="Grzebelus D."/>
            <person name="Ashrafi H."/>
            <person name="Zheng Z."/>
            <person name="Cheng S."/>
            <person name="Spooner D."/>
            <person name="Van Deynze A."/>
            <person name="Simon P."/>
        </authorList>
    </citation>
    <scope>NUCLEOTIDE SEQUENCE</scope>
    <source>
        <tissue evidence="8">Leaf</tissue>
    </source>
</reference>
<dbReference type="Gene3D" id="2.170.150.80">
    <property type="entry name" value="NAC domain"/>
    <property type="match status" value="1"/>
</dbReference>
<evidence type="ECO:0000256" key="1">
    <source>
        <dbReference type="ARBA" id="ARBA00004123"/>
    </source>
</evidence>
<dbReference type="GO" id="GO:0005634">
    <property type="term" value="C:nucleus"/>
    <property type="evidence" value="ECO:0007669"/>
    <property type="project" value="UniProtKB-SubCell"/>
</dbReference>
<dbReference type="GO" id="GO:0003677">
    <property type="term" value="F:DNA binding"/>
    <property type="evidence" value="ECO:0007669"/>
    <property type="project" value="UniProtKB-KW"/>
</dbReference>
<keyword evidence="9" id="KW-1185">Reference proteome</keyword>
<evidence type="ECO:0000256" key="6">
    <source>
        <dbReference type="SAM" id="MobiDB-lite"/>
    </source>
</evidence>
<protein>
    <recommendedName>
        <fullName evidence="7">NAC domain-containing protein</fullName>
    </recommendedName>
</protein>
<feature type="compositionally biased region" description="Basic and acidic residues" evidence="6">
    <location>
        <begin position="203"/>
        <end position="212"/>
    </location>
</feature>
<dbReference type="PANTHER" id="PTHR31744">
    <property type="entry name" value="PROTEIN CUP-SHAPED COTYLEDON 2-RELATED"/>
    <property type="match status" value="1"/>
</dbReference>
<dbReference type="InterPro" id="IPR003441">
    <property type="entry name" value="NAC-dom"/>
</dbReference>
<evidence type="ECO:0000313" key="8">
    <source>
        <dbReference type="EMBL" id="WOH04452.1"/>
    </source>
</evidence>
<feature type="region of interest" description="Disordered" evidence="6">
    <location>
        <begin position="181"/>
        <end position="212"/>
    </location>
</feature>
<name>A0AAF0XC95_DAUCS</name>
<dbReference type="GO" id="GO:0006355">
    <property type="term" value="P:regulation of DNA-templated transcription"/>
    <property type="evidence" value="ECO:0007669"/>
    <property type="project" value="InterPro"/>
</dbReference>
<keyword evidence="4" id="KW-0804">Transcription</keyword>
<dbReference type="PANTHER" id="PTHR31744:SF194">
    <property type="entry name" value="OS01G0888300 PROTEIN"/>
    <property type="match status" value="1"/>
</dbReference>
<dbReference type="GO" id="GO:0099402">
    <property type="term" value="P:plant organ development"/>
    <property type="evidence" value="ECO:0007669"/>
    <property type="project" value="UniProtKB-ARBA"/>
</dbReference>
<dbReference type="FunFam" id="2.170.150.80:FF:000007">
    <property type="entry name" value="NAC domain-containing protein 35"/>
    <property type="match status" value="1"/>
</dbReference>
<dbReference type="Pfam" id="PF02365">
    <property type="entry name" value="NAM"/>
    <property type="match status" value="1"/>
</dbReference>
<keyword evidence="2" id="KW-0805">Transcription regulation</keyword>
<evidence type="ECO:0000259" key="7">
    <source>
        <dbReference type="PROSITE" id="PS51005"/>
    </source>
</evidence>
<keyword evidence="5" id="KW-0539">Nucleus</keyword>
<dbReference type="KEGG" id="dcr:108226591"/>
<dbReference type="InterPro" id="IPR036093">
    <property type="entry name" value="NAC_dom_sf"/>
</dbReference>
<comment type="subcellular location">
    <subcellularLocation>
        <location evidence="1">Nucleus</location>
    </subcellularLocation>
</comment>
<proteinExistence type="predicted"/>
<dbReference type="Proteomes" id="UP000077755">
    <property type="component" value="Chromosome 6"/>
</dbReference>
<evidence type="ECO:0000256" key="5">
    <source>
        <dbReference type="ARBA" id="ARBA00023242"/>
    </source>
</evidence>
<evidence type="ECO:0000256" key="4">
    <source>
        <dbReference type="ARBA" id="ARBA00023163"/>
    </source>
</evidence>
<dbReference type="PROSITE" id="PS51005">
    <property type="entry name" value="NAC"/>
    <property type="match status" value="1"/>
</dbReference>
<dbReference type="SUPFAM" id="SSF101941">
    <property type="entry name" value="NAC domain"/>
    <property type="match status" value="1"/>
</dbReference>
<dbReference type="EMBL" id="CP093348">
    <property type="protein sequence ID" value="WOH04452.1"/>
    <property type="molecule type" value="Genomic_DNA"/>
</dbReference>
<accession>A0AAF0XC95</accession>
<keyword evidence="3" id="KW-0238">DNA-binding</keyword>
<reference evidence="8" key="2">
    <citation type="submission" date="2022-03" db="EMBL/GenBank/DDBJ databases">
        <title>Draft title - Genomic analysis of global carrot germplasm unveils the trajectory of domestication and the origin of high carotenoid orange carrot.</title>
        <authorList>
            <person name="Iorizzo M."/>
            <person name="Ellison S."/>
            <person name="Senalik D."/>
            <person name="Macko-Podgorni A."/>
            <person name="Grzebelus D."/>
            <person name="Bostan H."/>
            <person name="Rolling W."/>
            <person name="Curaba J."/>
            <person name="Simon P."/>
        </authorList>
    </citation>
    <scope>NUCLEOTIDE SEQUENCE</scope>
    <source>
        <tissue evidence="8">Leaf</tissue>
    </source>
</reference>
<feature type="compositionally biased region" description="Polar residues" evidence="6">
    <location>
        <begin position="192"/>
        <end position="201"/>
    </location>
</feature>
<evidence type="ECO:0000256" key="2">
    <source>
        <dbReference type="ARBA" id="ARBA00023015"/>
    </source>
</evidence>
<evidence type="ECO:0000256" key="3">
    <source>
        <dbReference type="ARBA" id="ARBA00023125"/>
    </source>
</evidence>
<feature type="domain" description="NAC" evidence="7">
    <location>
        <begin position="29"/>
        <end position="176"/>
    </location>
</feature>
<evidence type="ECO:0000313" key="9">
    <source>
        <dbReference type="Proteomes" id="UP000077755"/>
    </source>
</evidence>
<sequence>MTIASSTMSQNHHLDHKDDDEDEHEHDMVMPGFRFHPTEEELVEFYLRRMVEGKRFNVELITFLDLYRYDPWELPAFAAIGEKEWFFYVPRDKKYRNGDRPNRVTTSGYWKATGADRMIRTENLRSIGLKKTLVFYTGKAPKGIRTSWIMNEYRLPHHETERLQKAEISLCRVYKRPGVEDHPSLPRILPTRASSSRTNPSTKRHDRDPPAQHHAMEKLQVFGDQTVQQTSQKLSDTISADSTTEDIGTTSLCLSSQNPSSSLLINSPNTIHDFHTLISYHQASVNQPHQFFPDTLQLSANNVLQPAQQLQSLTLAVFPAESAQSAYSDRVMWDWNSIPEATASRDHGAFLGRFSGSI</sequence>
<dbReference type="AlphaFoldDB" id="A0AAF0XC95"/>
<feature type="region of interest" description="Disordered" evidence="6">
    <location>
        <begin position="1"/>
        <end position="24"/>
    </location>
</feature>
<gene>
    <name evidence="8" type="ORF">DCAR_0623861</name>
</gene>